<proteinExistence type="predicted"/>
<dbReference type="RefSeq" id="WP_114470581.1">
    <property type="nucleotide sequence ID" value="NZ_QPJK01000008.1"/>
</dbReference>
<evidence type="ECO:0008006" key="3">
    <source>
        <dbReference type="Google" id="ProtNLM"/>
    </source>
</evidence>
<organism evidence="1 2">
    <name type="scientific">Pseudorhodoferax soli</name>
    <dbReference type="NCBI Taxonomy" id="545864"/>
    <lineage>
        <taxon>Bacteria</taxon>
        <taxon>Pseudomonadati</taxon>
        <taxon>Pseudomonadota</taxon>
        <taxon>Betaproteobacteria</taxon>
        <taxon>Burkholderiales</taxon>
        <taxon>Comamonadaceae</taxon>
    </lineage>
</organism>
<dbReference type="OrthoDB" id="370799at2"/>
<gene>
    <name evidence="1" type="ORF">DES41_108211</name>
</gene>
<evidence type="ECO:0000313" key="1">
    <source>
        <dbReference type="EMBL" id="RCW68034.1"/>
    </source>
</evidence>
<protein>
    <recommendedName>
        <fullName evidence="3">Tetratricopeptide repeat protein</fullName>
    </recommendedName>
</protein>
<dbReference type="EMBL" id="QPJK01000008">
    <property type="protein sequence ID" value="RCW68034.1"/>
    <property type="molecule type" value="Genomic_DNA"/>
</dbReference>
<keyword evidence="2" id="KW-1185">Reference proteome</keyword>
<accession>A0A368XPU0</accession>
<dbReference type="AlphaFoldDB" id="A0A368XPU0"/>
<dbReference type="InterPro" id="IPR023203">
    <property type="entry name" value="TTHA0068_sf"/>
</dbReference>
<dbReference type="Proteomes" id="UP000252884">
    <property type="component" value="Unassembled WGS sequence"/>
</dbReference>
<dbReference type="SUPFAM" id="SSF140663">
    <property type="entry name" value="TTHA0068-like"/>
    <property type="match status" value="1"/>
</dbReference>
<reference evidence="1 2" key="1">
    <citation type="submission" date="2018-07" db="EMBL/GenBank/DDBJ databases">
        <title>Genomic Encyclopedia of Type Strains, Phase IV (KMG-IV): sequencing the most valuable type-strain genomes for metagenomic binning, comparative biology and taxonomic classification.</title>
        <authorList>
            <person name="Goeker M."/>
        </authorList>
    </citation>
    <scope>NUCLEOTIDE SEQUENCE [LARGE SCALE GENOMIC DNA]</scope>
    <source>
        <strain evidence="1 2">DSM 21634</strain>
    </source>
</reference>
<evidence type="ECO:0000313" key="2">
    <source>
        <dbReference type="Proteomes" id="UP000252884"/>
    </source>
</evidence>
<sequence length="96" mass="10542">MPMLRETLALLHAGRWTEAHNLVQDDGSPLAAWLHGILHIQEGDLEDAEYWYGNASRHFRSRGTLQEELALFEAGLPASADPTLGTPPGTSACHPR</sequence>
<comment type="caution">
    <text evidence="1">The sequence shown here is derived from an EMBL/GenBank/DDBJ whole genome shotgun (WGS) entry which is preliminary data.</text>
</comment>
<name>A0A368XPU0_9BURK</name>